<dbReference type="Proteomes" id="UP000274756">
    <property type="component" value="Unassembled WGS sequence"/>
</dbReference>
<dbReference type="AlphaFoldDB" id="A0A0N4UJZ8"/>
<dbReference type="Proteomes" id="UP000038040">
    <property type="component" value="Unplaced"/>
</dbReference>
<evidence type="ECO:0000313" key="8">
    <source>
        <dbReference type="EMBL" id="VDN52165.1"/>
    </source>
</evidence>
<dbReference type="PANTHER" id="PTHR10544">
    <property type="entry name" value="60S RIBOSOMAL PROTEIN L28"/>
    <property type="match status" value="1"/>
</dbReference>
<feature type="region of interest" description="Disordered" evidence="6">
    <location>
        <begin position="70"/>
        <end position="92"/>
    </location>
</feature>
<gene>
    <name evidence="8" type="ORF">DME_LOCUS2138</name>
</gene>
<evidence type="ECO:0000313" key="11">
    <source>
        <dbReference type="WBParaSite" id="DME_0000801301-mRNA-1"/>
    </source>
</evidence>
<dbReference type="WBParaSite" id="DME_0000801301-mRNA-1">
    <property type="protein sequence ID" value="DME_0000801301-mRNA-1"/>
    <property type="gene ID" value="DME_0000801301"/>
</dbReference>
<dbReference type="STRING" id="318479.A0A0N4UJZ8"/>
<dbReference type="GO" id="GO:0006412">
    <property type="term" value="P:translation"/>
    <property type="evidence" value="ECO:0007669"/>
    <property type="project" value="InterPro"/>
</dbReference>
<organism evidence="9 11">
    <name type="scientific">Dracunculus medinensis</name>
    <name type="common">Guinea worm</name>
    <dbReference type="NCBI Taxonomy" id="318479"/>
    <lineage>
        <taxon>Eukaryota</taxon>
        <taxon>Metazoa</taxon>
        <taxon>Ecdysozoa</taxon>
        <taxon>Nematoda</taxon>
        <taxon>Chromadorea</taxon>
        <taxon>Rhabditida</taxon>
        <taxon>Spirurina</taxon>
        <taxon>Dracunculoidea</taxon>
        <taxon>Dracunculidae</taxon>
        <taxon>Dracunculus</taxon>
    </lineage>
</organism>
<sequence length="92" mass="10634">MSRVSADLQWLCIRKTSSFIRRQRGVPKHFSTEKFNLKGLNSIRYNGLVHKKGINIEVSPDGKGIILSTKKKRQPLSVRRGKRSRKMDVKLQ</sequence>
<name>A0A0N4UJZ8_DRAME</name>
<dbReference type="Gene3D" id="3.30.390.110">
    <property type="match status" value="1"/>
</dbReference>
<evidence type="ECO:0000256" key="1">
    <source>
        <dbReference type="ARBA" id="ARBA00007926"/>
    </source>
</evidence>
<keyword evidence="2" id="KW-0689">Ribosomal protein</keyword>
<feature type="domain" description="Ribosomal eL28/Mak16" evidence="7">
    <location>
        <begin position="8"/>
        <end position="74"/>
    </location>
</feature>
<dbReference type="InterPro" id="IPR002672">
    <property type="entry name" value="Ribosomal_eL28"/>
</dbReference>
<dbReference type="Pfam" id="PF01778">
    <property type="entry name" value="Ribosomal_L28e"/>
    <property type="match status" value="1"/>
</dbReference>
<evidence type="ECO:0000256" key="6">
    <source>
        <dbReference type="SAM" id="MobiDB-lite"/>
    </source>
</evidence>
<evidence type="ECO:0000256" key="2">
    <source>
        <dbReference type="ARBA" id="ARBA00022980"/>
    </source>
</evidence>
<dbReference type="OrthoDB" id="338850at2759"/>
<feature type="compositionally biased region" description="Basic residues" evidence="6">
    <location>
        <begin position="70"/>
        <end position="85"/>
    </location>
</feature>
<dbReference type="InterPro" id="IPR029004">
    <property type="entry name" value="Ribosomal_eL28/Mak16"/>
</dbReference>
<comment type="similarity">
    <text evidence="1">Belongs to the eukaryotic ribosomal protein eL28 family.</text>
</comment>
<evidence type="ECO:0000313" key="9">
    <source>
        <dbReference type="Proteomes" id="UP000038040"/>
    </source>
</evidence>
<dbReference type="GO" id="GO:0005840">
    <property type="term" value="C:ribosome"/>
    <property type="evidence" value="ECO:0007669"/>
    <property type="project" value="UniProtKB-KW"/>
</dbReference>
<reference evidence="8 10" key="2">
    <citation type="submission" date="2018-11" db="EMBL/GenBank/DDBJ databases">
        <authorList>
            <consortium name="Pathogen Informatics"/>
        </authorList>
    </citation>
    <scope>NUCLEOTIDE SEQUENCE [LARGE SCALE GENOMIC DNA]</scope>
</reference>
<protein>
    <recommendedName>
        <fullName evidence="4">Large ribosomal subunit protein eL28</fullName>
    </recommendedName>
    <alternativeName>
        <fullName evidence="5">60S ribosomal protein L28</fullName>
    </alternativeName>
</protein>
<evidence type="ECO:0000259" key="7">
    <source>
        <dbReference type="Pfam" id="PF01778"/>
    </source>
</evidence>
<dbReference type="GO" id="GO:0003735">
    <property type="term" value="F:structural constituent of ribosome"/>
    <property type="evidence" value="ECO:0007669"/>
    <property type="project" value="InterPro"/>
</dbReference>
<dbReference type="GO" id="GO:1990904">
    <property type="term" value="C:ribonucleoprotein complex"/>
    <property type="evidence" value="ECO:0007669"/>
    <property type="project" value="UniProtKB-KW"/>
</dbReference>
<reference evidence="11" key="1">
    <citation type="submission" date="2017-02" db="UniProtKB">
        <authorList>
            <consortium name="WormBaseParasite"/>
        </authorList>
    </citation>
    <scope>IDENTIFICATION</scope>
</reference>
<dbReference type="EMBL" id="UYYG01000047">
    <property type="protein sequence ID" value="VDN52165.1"/>
    <property type="molecule type" value="Genomic_DNA"/>
</dbReference>
<evidence type="ECO:0000256" key="3">
    <source>
        <dbReference type="ARBA" id="ARBA00023274"/>
    </source>
</evidence>
<evidence type="ECO:0000313" key="10">
    <source>
        <dbReference type="Proteomes" id="UP000274756"/>
    </source>
</evidence>
<proteinExistence type="inferred from homology"/>
<keyword evidence="10" id="KW-1185">Reference proteome</keyword>
<keyword evidence="3" id="KW-0687">Ribonucleoprotein</keyword>
<evidence type="ECO:0000256" key="5">
    <source>
        <dbReference type="ARBA" id="ARBA00035330"/>
    </source>
</evidence>
<accession>A0A0N4UJZ8</accession>
<evidence type="ECO:0000256" key="4">
    <source>
        <dbReference type="ARBA" id="ARBA00035223"/>
    </source>
</evidence>